<keyword evidence="1" id="KW-0808">Transferase</keyword>
<protein>
    <recommendedName>
        <fullName evidence="1">Telomerase reverse transcriptase</fullName>
        <ecNumber evidence="1">2.7.7.49</ecNumber>
    </recommendedName>
    <alternativeName>
        <fullName evidence="1">Telomerase catalytic subunit</fullName>
    </alternativeName>
</protein>
<comment type="domain">
    <text evidence="1">The RNA-interacting domain 2 (RD2) is essential for both interaction with the CR4-CR5 domain of TERC and for DNA synthesis.</text>
</comment>
<comment type="similarity">
    <text evidence="1">Belongs to the reverse transcriptase family. Telomerase subfamily.</text>
</comment>
<keyword evidence="1" id="KW-0548">Nucleotidyltransferase</keyword>
<evidence type="ECO:0000313" key="2">
    <source>
        <dbReference type="EMBL" id="KAK2117488.1"/>
    </source>
</evidence>
<sequence length="74" mass="8435">MLSRQAERLTARVKVLFSVLNYERARRPGLLGASVLGLDDIHRAWRGFVLRMRARDPPPELYFVKPCWALGVAA</sequence>
<keyword evidence="1" id="KW-0779">Telomere</keyword>
<comment type="catalytic activity">
    <reaction evidence="1">
        <text>DNA(n) + a 2'-deoxyribonucleoside 5'-triphosphate = DNA(n+1) + diphosphate</text>
        <dbReference type="Rhea" id="RHEA:22508"/>
        <dbReference type="Rhea" id="RHEA-COMP:17339"/>
        <dbReference type="Rhea" id="RHEA-COMP:17340"/>
        <dbReference type="ChEBI" id="CHEBI:33019"/>
        <dbReference type="ChEBI" id="CHEBI:61560"/>
        <dbReference type="ChEBI" id="CHEBI:173112"/>
        <dbReference type="EC" id="2.7.7.49"/>
    </reaction>
</comment>
<dbReference type="EMBL" id="JASSZA010000002">
    <property type="protein sequence ID" value="KAK2117488.1"/>
    <property type="molecule type" value="Genomic_DNA"/>
</dbReference>
<comment type="caution">
    <text evidence="2">The sequence shown here is derived from an EMBL/GenBank/DDBJ whole genome shotgun (WGS) entry which is preliminary data.</text>
</comment>
<dbReference type="Proteomes" id="UP001266305">
    <property type="component" value="Unassembled WGS sequence"/>
</dbReference>
<keyword evidence="1" id="KW-0460">Magnesium</keyword>
<keyword evidence="3" id="KW-1185">Reference proteome</keyword>
<keyword evidence="1" id="KW-0158">Chromosome</keyword>
<dbReference type="InterPro" id="IPR003545">
    <property type="entry name" value="Telomerase_RT"/>
</dbReference>
<comment type="domain">
    <text evidence="1">The primer grip sequence in the RT domain is required for telomerase activity and for stable association with short telomeric primers.</text>
</comment>
<keyword evidence="1" id="KW-0695">RNA-directed DNA polymerase</keyword>
<keyword evidence="1" id="KW-0479">Metal-binding</keyword>
<gene>
    <name evidence="2" type="ORF">P7K49_004374</name>
</gene>
<dbReference type="EC" id="2.7.7.49" evidence="1"/>
<organism evidence="2 3">
    <name type="scientific">Saguinus oedipus</name>
    <name type="common">Cotton-top tamarin</name>
    <name type="synonym">Oedipomidas oedipus</name>
    <dbReference type="NCBI Taxonomy" id="9490"/>
    <lineage>
        <taxon>Eukaryota</taxon>
        <taxon>Metazoa</taxon>
        <taxon>Chordata</taxon>
        <taxon>Craniata</taxon>
        <taxon>Vertebrata</taxon>
        <taxon>Euteleostomi</taxon>
        <taxon>Mammalia</taxon>
        <taxon>Eutheria</taxon>
        <taxon>Euarchontoglires</taxon>
        <taxon>Primates</taxon>
        <taxon>Haplorrhini</taxon>
        <taxon>Platyrrhini</taxon>
        <taxon>Cebidae</taxon>
        <taxon>Callitrichinae</taxon>
        <taxon>Saguinus</taxon>
    </lineage>
</organism>
<accession>A0ABQ9W9L1</accession>
<name>A0ABQ9W9L1_SAGOE</name>
<dbReference type="PANTHER" id="PTHR12066">
    <property type="entry name" value="TELOMERASE REVERSE TRANSCRIPTASE"/>
    <property type="match status" value="1"/>
</dbReference>
<evidence type="ECO:0000256" key="1">
    <source>
        <dbReference type="RuleBase" id="RU365061"/>
    </source>
</evidence>
<comment type="function">
    <text evidence="1">Telomerase is a ribonucleoprotein enzyme essential for the replication of chromosome termini in most eukaryotes. Active in progenitor and cancer cells. Inactive, or very low activity, in normal somatic cells. Catalytic component of the teleromerase holoenzyme complex whose main activity is the elongation of telomeres by acting as a reverse transcriptase that adds simple sequence repeats to chromosome ends by copying a template sequence within the RNA component of the enzyme. Catalyzes the RNA-dependent extension of 3'-chromosomal termini with the 6-nucleotide telomeric repeat unit, 5'-TTAGGG-3'. The catalytic cycle involves primer binding, primer extension and release of product once the template boundary has been reached or nascent product translocation followed by further extension. More active on substrates containing 2 or 3 telomeric repeats. Telomerase activity is regulated by a number of factors including telomerase complex-associated proteins, chaperones and polypeptide modifiers. Modulates Wnt signaling. Plays important roles in aging and antiapoptosis.</text>
</comment>
<proteinExistence type="inferred from homology"/>
<dbReference type="PANTHER" id="PTHR12066:SF0">
    <property type="entry name" value="TELOMERASE REVERSE TRANSCRIPTASE"/>
    <property type="match status" value="1"/>
</dbReference>
<comment type="subcellular location">
    <subcellularLocation>
        <location evidence="1">Nucleus</location>
        <location evidence="1">Nucleolus</location>
    </subcellularLocation>
    <subcellularLocation>
        <location evidence="1">Nucleus</location>
        <location evidence="1">Nucleoplasm</location>
    </subcellularLocation>
    <subcellularLocation>
        <location evidence="1">Nucleus</location>
    </subcellularLocation>
    <subcellularLocation>
        <location evidence="1">Chromosome</location>
        <location evidence="1">Telomere</location>
    </subcellularLocation>
    <subcellularLocation>
        <location evidence="1">Cytoplasm</location>
    </subcellularLocation>
    <subcellularLocation>
        <location evidence="1">Nucleus</location>
        <location evidence="1">PML body</location>
    </subcellularLocation>
    <text evidence="1">Shuttling between nuclear and cytoplasm depends on cell cycle, phosphorylation states, transformation and DNA damage. Diffuse localization in the nucleoplasm. Enriched in nucleoli of certain cell types. Translocated to the cytoplasm via nuclear pores in a CRM1/RAN-dependent manner involving oxidative stress-mediated phosphorylation at Tyr. Dephosphorylation at this site by SHP2 retains TERT in the nucleus. Translocated to the nucleus by phosphorylation by AKT.</text>
</comment>
<keyword evidence="1" id="KW-0539">Nucleus</keyword>
<evidence type="ECO:0000313" key="3">
    <source>
        <dbReference type="Proteomes" id="UP001266305"/>
    </source>
</evidence>
<reference evidence="2 3" key="1">
    <citation type="submission" date="2023-05" db="EMBL/GenBank/DDBJ databases">
        <title>B98-5 Cell Line De Novo Hybrid Assembly: An Optical Mapping Approach.</title>
        <authorList>
            <person name="Kananen K."/>
            <person name="Auerbach J.A."/>
            <person name="Kautto E."/>
            <person name="Blachly J.S."/>
        </authorList>
    </citation>
    <scope>NUCLEOTIDE SEQUENCE [LARGE SCALE GENOMIC DNA]</scope>
    <source>
        <strain evidence="2">B95-8</strain>
        <tissue evidence="2">Cell line</tissue>
    </source>
</reference>
<comment type="domain">
    <text evidence="1">The RNA-interacting domain 1 (RD1)/N-terminal extension (NTE) is required for interaction with the pseudoknot-template domain of each of TERC dimers. It contains anchor sites that bind primer nucleotides upstream of the RNA-DNA hybrid and is thus an essential determinant of repeat addition processivity.</text>
</comment>